<evidence type="ECO:0000313" key="2">
    <source>
        <dbReference type="Proteomes" id="UP000607653"/>
    </source>
</evidence>
<proteinExistence type="predicted"/>
<dbReference type="EMBL" id="DUZY01000001">
    <property type="protein sequence ID" value="DAD18749.1"/>
    <property type="molecule type" value="Genomic_DNA"/>
</dbReference>
<gene>
    <name evidence="1" type="ORF">HUJ06_020212</name>
</gene>
<comment type="caution">
    <text evidence="1">The sequence shown here is derived from an EMBL/GenBank/DDBJ whole genome shotgun (WGS) entry which is preliminary data.</text>
</comment>
<name>A0A822XI76_NELNU</name>
<organism evidence="1 2">
    <name type="scientific">Nelumbo nucifera</name>
    <name type="common">Sacred lotus</name>
    <dbReference type="NCBI Taxonomy" id="4432"/>
    <lineage>
        <taxon>Eukaryota</taxon>
        <taxon>Viridiplantae</taxon>
        <taxon>Streptophyta</taxon>
        <taxon>Embryophyta</taxon>
        <taxon>Tracheophyta</taxon>
        <taxon>Spermatophyta</taxon>
        <taxon>Magnoliopsida</taxon>
        <taxon>Proteales</taxon>
        <taxon>Nelumbonaceae</taxon>
        <taxon>Nelumbo</taxon>
    </lineage>
</organism>
<dbReference type="InterPro" id="IPR036388">
    <property type="entry name" value="WH-like_DNA-bd_sf"/>
</dbReference>
<accession>A0A822XI76</accession>
<evidence type="ECO:0000313" key="1">
    <source>
        <dbReference type="EMBL" id="DAD18749.1"/>
    </source>
</evidence>
<dbReference type="Proteomes" id="UP000607653">
    <property type="component" value="Unassembled WGS sequence"/>
</dbReference>
<keyword evidence="2" id="KW-1185">Reference proteome</keyword>
<reference evidence="1 2" key="1">
    <citation type="journal article" date="2020" name="Mol. Biol. Evol.">
        <title>Distinct Expression and Methylation Patterns for Genes with Different Fates following a Single Whole-Genome Duplication in Flowering Plants.</title>
        <authorList>
            <person name="Shi T."/>
            <person name="Rahmani R.S."/>
            <person name="Gugger P.F."/>
            <person name="Wang M."/>
            <person name="Li H."/>
            <person name="Zhang Y."/>
            <person name="Li Z."/>
            <person name="Wang Q."/>
            <person name="Van de Peer Y."/>
            <person name="Marchal K."/>
            <person name="Chen J."/>
        </authorList>
    </citation>
    <scope>NUCLEOTIDE SEQUENCE [LARGE SCALE GENOMIC DNA]</scope>
    <source>
        <tissue evidence="1">Leaf</tissue>
    </source>
</reference>
<protein>
    <submittedName>
        <fullName evidence="1">Uncharacterized protein</fullName>
    </submittedName>
</protein>
<sequence length="47" mass="5373">MLTNYDVFSEHIADDSSECKYSLMEIGKTLVTDREGLSYAAYVLQHQ</sequence>
<dbReference type="AlphaFoldDB" id="A0A822XI76"/>
<dbReference type="Gene3D" id="1.10.10.10">
    <property type="entry name" value="Winged helix-like DNA-binding domain superfamily/Winged helix DNA-binding domain"/>
    <property type="match status" value="1"/>
</dbReference>